<feature type="transmembrane region" description="Helical" evidence="1">
    <location>
        <begin position="129"/>
        <end position="149"/>
    </location>
</feature>
<keyword evidence="4" id="KW-1185">Reference proteome</keyword>
<protein>
    <recommendedName>
        <fullName evidence="2">DUF1468 domain-containing protein</fullName>
    </recommendedName>
</protein>
<dbReference type="InterPro" id="IPR009936">
    <property type="entry name" value="DUF1468"/>
</dbReference>
<keyword evidence="1" id="KW-0472">Membrane</keyword>
<evidence type="ECO:0000313" key="3">
    <source>
        <dbReference type="EMBL" id="AUV84656.1"/>
    </source>
</evidence>
<keyword evidence="1" id="KW-0812">Transmembrane</keyword>
<dbReference type="KEGG" id="srub:C2R22_24315"/>
<feature type="transmembrane region" description="Helical" evidence="1">
    <location>
        <begin position="20"/>
        <end position="36"/>
    </location>
</feature>
<feature type="domain" description="DUF1468" evidence="2">
    <location>
        <begin position="18"/>
        <end position="152"/>
    </location>
</feature>
<proteinExistence type="predicted"/>
<dbReference type="GeneID" id="35595289"/>
<feature type="transmembrane region" description="Helical" evidence="1">
    <location>
        <begin position="48"/>
        <end position="66"/>
    </location>
</feature>
<feature type="transmembrane region" description="Helical" evidence="1">
    <location>
        <begin position="87"/>
        <end position="117"/>
    </location>
</feature>
<dbReference type="Proteomes" id="UP000236584">
    <property type="component" value="Plasmid unnamed4"/>
</dbReference>
<sequence>MINIDMVHTSIAVRDELSSVLFIALGIAIVYVSSSFPSGTTRAPGAGFFPQLLGIAIVVLASIDIVTRRKFEADSHQQIELADAKTFLTVVGLFAAYIFVIPLIGFIISTAIYLYLIAAYSGVTFKRRVLITIVTPVVLHYLFSEFLSLPLPEIPFLANLLS</sequence>
<dbReference type="EMBL" id="CP026313">
    <property type="protein sequence ID" value="AUV84656.1"/>
    <property type="molecule type" value="Genomic_DNA"/>
</dbReference>
<reference evidence="3 4" key="1">
    <citation type="submission" date="2018-01" db="EMBL/GenBank/DDBJ databases">
        <title>Complete genome sequence of Salinigranum rubrum GX10T, an extremely halophilic archaeon isolated from a marine solar saltern.</title>
        <authorList>
            <person name="Han S."/>
        </authorList>
    </citation>
    <scope>NUCLEOTIDE SEQUENCE [LARGE SCALE GENOMIC DNA]</scope>
    <source>
        <strain evidence="3 4">GX10</strain>
        <plasmid evidence="4">Plasmid unnamed4</plasmid>
    </source>
</reference>
<keyword evidence="3" id="KW-0614">Plasmid</keyword>
<name>A0A2I8VRZ3_9EURY</name>
<geneLocation type="plasmid" evidence="3">
    <name>unnamed4</name>
</geneLocation>
<gene>
    <name evidence="3" type="ORF">C2R22_24315</name>
</gene>
<dbReference type="AlphaFoldDB" id="A0A2I8VRZ3"/>
<keyword evidence="1" id="KW-1133">Transmembrane helix</keyword>
<evidence type="ECO:0000259" key="2">
    <source>
        <dbReference type="Pfam" id="PF07331"/>
    </source>
</evidence>
<evidence type="ECO:0000313" key="4">
    <source>
        <dbReference type="Proteomes" id="UP000236584"/>
    </source>
</evidence>
<organism evidence="3 4">
    <name type="scientific">Salinigranum rubrum</name>
    <dbReference type="NCBI Taxonomy" id="755307"/>
    <lineage>
        <taxon>Archaea</taxon>
        <taxon>Methanobacteriati</taxon>
        <taxon>Methanobacteriota</taxon>
        <taxon>Stenosarchaea group</taxon>
        <taxon>Halobacteria</taxon>
        <taxon>Halobacteriales</taxon>
        <taxon>Haloferacaceae</taxon>
        <taxon>Salinigranum</taxon>
    </lineage>
</organism>
<dbReference type="RefSeq" id="WP_103428334.1">
    <property type="nucleotide sequence ID" value="NZ_CP026313.1"/>
</dbReference>
<dbReference type="Pfam" id="PF07331">
    <property type="entry name" value="TctB"/>
    <property type="match status" value="1"/>
</dbReference>
<accession>A0A2I8VRZ3</accession>
<evidence type="ECO:0000256" key="1">
    <source>
        <dbReference type="SAM" id="Phobius"/>
    </source>
</evidence>